<evidence type="ECO:0000256" key="6">
    <source>
        <dbReference type="ARBA" id="ARBA00022692"/>
    </source>
</evidence>
<organism evidence="13 14">
    <name type="scientific">Oopsacas minuta</name>
    <dbReference type="NCBI Taxonomy" id="111878"/>
    <lineage>
        <taxon>Eukaryota</taxon>
        <taxon>Metazoa</taxon>
        <taxon>Porifera</taxon>
        <taxon>Hexactinellida</taxon>
        <taxon>Hexasterophora</taxon>
        <taxon>Lyssacinosida</taxon>
        <taxon>Leucopsacidae</taxon>
        <taxon>Oopsacas</taxon>
    </lineage>
</organism>
<dbReference type="AlphaFoldDB" id="A0AAV7JZ54"/>
<evidence type="ECO:0000313" key="13">
    <source>
        <dbReference type="EMBL" id="KAI6654171.1"/>
    </source>
</evidence>
<name>A0AAV7JZ54_9METZ</name>
<dbReference type="GO" id="GO:0008250">
    <property type="term" value="C:oligosaccharyltransferase complex"/>
    <property type="evidence" value="ECO:0007669"/>
    <property type="project" value="UniProtKB-UniRule"/>
</dbReference>
<keyword evidence="7 11" id="KW-0732">Signal</keyword>
<keyword evidence="12" id="KW-0175">Coiled coil</keyword>
<gene>
    <name evidence="13" type="ORF">LOD99_3016</name>
</gene>
<keyword evidence="10 11" id="KW-0472">Membrane</keyword>
<evidence type="ECO:0000256" key="8">
    <source>
        <dbReference type="ARBA" id="ARBA00022824"/>
    </source>
</evidence>
<keyword evidence="6 11" id="KW-0812">Transmembrane</keyword>
<evidence type="ECO:0000256" key="5">
    <source>
        <dbReference type="ARBA" id="ARBA00017611"/>
    </source>
</evidence>
<evidence type="ECO:0000256" key="2">
    <source>
        <dbReference type="ARBA" id="ARBA00004115"/>
    </source>
</evidence>
<comment type="caution">
    <text evidence="13">The sequence shown here is derived from an EMBL/GenBank/DDBJ whole genome shotgun (WGS) entry which is preliminary data.</text>
</comment>
<evidence type="ECO:0000256" key="7">
    <source>
        <dbReference type="ARBA" id="ARBA00022729"/>
    </source>
</evidence>
<feature type="coiled-coil region" evidence="12">
    <location>
        <begin position="570"/>
        <end position="597"/>
    </location>
</feature>
<dbReference type="PANTHER" id="PTHR21049:SF0">
    <property type="entry name" value="DOLICHYL-DIPHOSPHOOLIGOSACCHARIDE--PROTEIN GLYCOSYLTRANSFERASE SUBUNIT 1"/>
    <property type="match status" value="1"/>
</dbReference>
<sequence>MRLLITFLYVFMVVKLSLATDTLDSDIKNVDIDVFVDLTSHLAQITSTIKLTNEGIHSPQAFHFALDPYISSKLSFIGAKEVEDDTDIAVLNVEGTTIDNEHKDAKFYRINFSKPLKPRATITIVVETVYSDSMSPLPKQVQQDDNQLVKYTANLYHYTPYHTTSAVVTIKVASKNVESYSQIRPVNVNEDTITYGPFNDLSPYKKQKFSLHFENNSPFLTTWRLDRWIEVSHWGNIAVEEKLHIQHTGAILKGSFSRYEYQKNPYGGSPSAIRSFRTVLPASATDVYYRDEIGNISTSHLQELQESVEVEIRPRFPLFGGWQTRYTIGYNLPSYEYLYQLGSQYALKMRFMDHVYDNQFVDEIVLSIVLPEGSQDIKFDPPYPVDSESTSLHYTYLDTIGRPLLTITKRNLVENHIEDFTISYSFNSIMLLQEPLLLFTAFFLVFVVVIISVRLDFSIVEDQDALAKMQLKAVREDYCYLFEKKLSLSKKIITNIDKFRANKDRQAFKSVKNQLETDRKHINNKIAVIEKENKFPPDIASKMAELSQKDNLLKQNLEQTVSLFDRPAKISNIQSQEDKLTREREELTNQMRMLLSVL</sequence>
<dbReference type="GO" id="GO:0018279">
    <property type="term" value="P:protein N-linked glycosylation via asparagine"/>
    <property type="evidence" value="ECO:0007669"/>
    <property type="project" value="TreeGrafter"/>
</dbReference>
<keyword evidence="8 11" id="KW-0256">Endoplasmic reticulum</keyword>
<comment type="subunit">
    <text evidence="11">Component of the oligosaccharyltransferase (OST) complex.</text>
</comment>
<dbReference type="PANTHER" id="PTHR21049">
    <property type="entry name" value="RIBOPHORIN I"/>
    <property type="match status" value="1"/>
</dbReference>
<protein>
    <recommendedName>
        <fullName evidence="5 11">Dolichyl-diphosphooligosaccharide--protein glycosyltransferase subunit 1</fullName>
    </recommendedName>
</protein>
<reference evidence="13 14" key="1">
    <citation type="journal article" date="2023" name="BMC Biol.">
        <title>The compact genome of the sponge Oopsacas minuta (Hexactinellida) is lacking key metazoan core genes.</title>
        <authorList>
            <person name="Santini S."/>
            <person name="Schenkelaars Q."/>
            <person name="Jourda C."/>
            <person name="Duchesne M."/>
            <person name="Belahbib H."/>
            <person name="Rocher C."/>
            <person name="Selva M."/>
            <person name="Riesgo A."/>
            <person name="Vervoort M."/>
            <person name="Leys S.P."/>
            <person name="Kodjabachian L."/>
            <person name="Le Bivic A."/>
            <person name="Borchiellini C."/>
            <person name="Claverie J.M."/>
            <person name="Renard E."/>
        </authorList>
    </citation>
    <scope>NUCLEOTIDE SEQUENCE [LARGE SCALE GENOMIC DNA]</scope>
    <source>
        <strain evidence="13">SPO-2</strain>
    </source>
</reference>
<comment type="function">
    <text evidence="1 11">Subunit of the oligosaccharyl transferase (OST) complex that catalyzes the initial transfer of a defined glycan (Glc(3)Man(9)GlcNAc(2) in eukaryotes) from the lipid carrier dolichol-pyrophosphate to an asparagine residue within an Asn-X-Ser/Thr consensus motif in nascent polypeptide chains, the first step in protein N-glycosylation. N-glycosylation occurs cotranslationally and the complex associates with the Sec61 complex at the channel-forming translocon complex that mediates protein translocation across the endoplasmic reticulum (ER). All subunits are required for a maximal enzyme activity.</text>
</comment>
<dbReference type="EMBL" id="JAKMXF010000233">
    <property type="protein sequence ID" value="KAI6654171.1"/>
    <property type="molecule type" value="Genomic_DNA"/>
</dbReference>
<evidence type="ECO:0000256" key="4">
    <source>
        <dbReference type="ARBA" id="ARBA00008905"/>
    </source>
</evidence>
<accession>A0AAV7JZ54</accession>
<evidence type="ECO:0000256" key="12">
    <source>
        <dbReference type="SAM" id="Coils"/>
    </source>
</evidence>
<evidence type="ECO:0000256" key="9">
    <source>
        <dbReference type="ARBA" id="ARBA00022989"/>
    </source>
</evidence>
<evidence type="ECO:0000256" key="11">
    <source>
        <dbReference type="RuleBase" id="RU361143"/>
    </source>
</evidence>
<feature type="signal peptide" evidence="11">
    <location>
        <begin position="1"/>
        <end position="19"/>
    </location>
</feature>
<dbReference type="Pfam" id="PF04597">
    <property type="entry name" value="Ribophorin_I"/>
    <property type="match status" value="1"/>
</dbReference>
<keyword evidence="14" id="KW-1185">Reference proteome</keyword>
<evidence type="ECO:0000313" key="14">
    <source>
        <dbReference type="Proteomes" id="UP001165289"/>
    </source>
</evidence>
<feature type="transmembrane region" description="Helical" evidence="11">
    <location>
        <begin position="436"/>
        <end position="455"/>
    </location>
</feature>
<comment type="subcellular location">
    <subcellularLocation>
        <location evidence="2 11">Endoplasmic reticulum membrane</location>
        <topology evidence="2 11">Single-pass type I membrane protein</topology>
    </subcellularLocation>
</comment>
<evidence type="ECO:0000256" key="1">
    <source>
        <dbReference type="ARBA" id="ARBA00002791"/>
    </source>
</evidence>
<feature type="chain" id="PRO_5043090977" description="Dolichyl-diphosphooligosaccharide--protein glycosyltransferase subunit 1" evidence="11">
    <location>
        <begin position="20"/>
        <end position="598"/>
    </location>
</feature>
<keyword evidence="9 11" id="KW-1133">Transmembrane helix</keyword>
<comment type="pathway">
    <text evidence="3 11">Protein modification; protein glycosylation.</text>
</comment>
<dbReference type="Proteomes" id="UP001165289">
    <property type="component" value="Unassembled WGS sequence"/>
</dbReference>
<evidence type="ECO:0000256" key="3">
    <source>
        <dbReference type="ARBA" id="ARBA00004922"/>
    </source>
</evidence>
<proteinExistence type="inferred from homology"/>
<dbReference type="InterPro" id="IPR007676">
    <property type="entry name" value="Ribophorin_I"/>
</dbReference>
<comment type="similarity">
    <text evidence="4 11">Belongs to the OST1 family.</text>
</comment>
<evidence type="ECO:0000256" key="10">
    <source>
        <dbReference type="ARBA" id="ARBA00023136"/>
    </source>
</evidence>